<accession>U4KQ33</accession>
<evidence type="ECO:0000313" key="1">
    <source>
        <dbReference type="EMBL" id="CCV66525.1"/>
    </source>
</evidence>
<dbReference type="Proteomes" id="UP000032737">
    <property type="component" value="Chromosome"/>
</dbReference>
<dbReference type="STRING" id="61635.BN85315040"/>
<organism evidence="1 2">
    <name type="scientific">Acholeplasma brassicae</name>
    <dbReference type="NCBI Taxonomy" id="61635"/>
    <lineage>
        <taxon>Bacteria</taxon>
        <taxon>Bacillati</taxon>
        <taxon>Mycoplasmatota</taxon>
        <taxon>Mollicutes</taxon>
        <taxon>Acholeplasmatales</taxon>
        <taxon>Acholeplasmataceae</taxon>
        <taxon>Acholeplasma</taxon>
    </lineage>
</organism>
<name>U4KQ33_9MOLU</name>
<dbReference type="HOGENOM" id="CLU_2366409_0_0_14"/>
<protein>
    <submittedName>
        <fullName evidence="1">Uncharacterized protein</fullName>
    </submittedName>
</protein>
<reference evidence="1 2" key="1">
    <citation type="journal article" date="2013" name="J. Mol. Microbiol. Biotechnol.">
        <title>Analysis of the Complete Genomes of Acholeplasma brassicae , A. palmae and A. laidlawii and Their Comparison to the Obligate Parasites from ' Candidatus Phytoplasma'.</title>
        <authorList>
            <person name="Kube M."/>
            <person name="Siewert C."/>
            <person name="Migdoll A.M."/>
            <person name="Duduk B."/>
            <person name="Holz S."/>
            <person name="Rabus R."/>
            <person name="Seemuller E."/>
            <person name="Mitrovic J."/>
            <person name="Muller I."/>
            <person name="Buttner C."/>
            <person name="Reinhardt R."/>
        </authorList>
    </citation>
    <scope>NUCLEOTIDE SEQUENCE [LARGE SCALE GENOMIC DNA]</scope>
    <source>
        <strain evidence="2">0502</strain>
    </source>
</reference>
<keyword evidence="2" id="KW-1185">Reference proteome</keyword>
<gene>
    <name evidence="1" type="ORF">BN85315040</name>
</gene>
<dbReference type="KEGG" id="abra:BN85315040"/>
<dbReference type="EMBL" id="FO681348">
    <property type="protein sequence ID" value="CCV66525.1"/>
    <property type="molecule type" value="Genomic_DNA"/>
</dbReference>
<evidence type="ECO:0000313" key="2">
    <source>
        <dbReference type="Proteomes" id="UP000032737"/>
    </source>
</evidence>
<sequence length="95" mass="10967">MEYLGHFIEEKSQSNFRQISYVYKGYGSIQLNHLDLTKKENDEGGEVVFVSLKDAYRLISQSSKNSVASIHENAYVTRFINKRDALIVEFVIKSM</sequence>
<dbReference type="AlphaFoldDB" id="U4KQ33"/>
<proteinExistence type="predicted"/>